<name>A0AAW2EQA7_9HYME</name>
<dbReference type="EMBL" id="JADYXP020000020">
    <property type="protein sequence ID" value="KAL0104416.1"/>
    <property type="molecule type" value="Genomic_DNA"/>
</dbReference>
<evidence type="ECO:0000313" key="1">
    <source>
        <dbReference type="EMBL" id="KAL0104416.1"/>
    </source>
</evidence>
<gene>
    <name evidence="1" type="ORF">PUN28_017267</name>
</gene>
<organism evidence="1 2">
    <name type="scientific">Cardiocondyla obscurior</name>
    <dbReference type="NCBI Taxonomy" id="286306"/>
    <lineage>
        <taxon>Eukaryota</taxon>
        <taxon>Metazoa</taxon>
        <taxon>Ecdysozoa</taxon>
        <taxon>Arthropoda</taxon>
        <taxon>Hexapoda</taxon>
        <taxon>Insecta</taxon>
        <taxon>Pterygota</taxon>
        <taxon>Neoptera</taxon>
        <taxon>Endopterygota</taxon>
        <taxon>Hymenoptera</taxon>
        <taxon>Apocrita</taxon>
        <taxon>Aculeata</taxon>
        <taxon>Formicoidea</taxon>
        <taxon>Formicidae</taxon>
        <taxon>Myrmicinae</taxon>
        <taxon>Cardiocondyla</taxon>
    </lineage>
</organism>
<comment type="caution">
    <text evidence="1">The sequence shown here is derived from an EMBL/GenBank/DDBJ whole genome shotgun (WGS) entry which is preliminary data.</text>
</comment>
<dbReference type="AlphaFoldDB" id="A0AAW2EQA7"/>
<keyword evidence="2" id="KW-1185">Reference proteome</keyword>
<protein>
    <submittedName>
        <fullName evidence="1">Uncharacterized protein</fullName>
    </submittedName>
</protein>
<sequence length="101" mass="11471">MKTGSVRRNGTGSIETSAELIAGSLITRLDLARKRSWQRVTRSIQFYTPTFRKAQLSNATVRYSTCNVLPDRSSTFAHSVALQVLRCMYTATSYLEMLYRI</sequence>
<dbReference type="Proteomes" id="UP001430953">
    <property type="component" value="Unassembled WGS sequence"/>
</dbReference>
<reference evidence="1 2" key="1">
    <citation type="submission" date="2023-03" db="EMBL/GenBank/DDBJ databases">
        <title>High recombination rates correlate with genetic variation in Cardiocondyla obscurior ants.</title>
        <authorList>
            <person name="Errbii M."/>
        </authorList>
    </citation>
    <scope>NUCLEOTIDE SEQUENCE [LARGE SCALE GENOMIC DNA]</scope>
    <source>
        <strain evidence="1">Alpha-2009</strain>
        <tissue evidence="1">Whole body</tissue>
    </source>
</reference>
<accession>A0AAW2EQA7</accession>
<proteinExistence type="predicted"/>
<evidence type="ECO:0000313" key="2">
    <source>
        <dbReference type="Proteomes" id="UP001430953"/>
    </source>
</evidence>